<evidence type="ECO:0000256" key="2">
    <source>
        <dbReference type="RuleBase" id="RU410713"/>
    </source>
</evidence>
<dbReference type="InterPro" id="IPR014764">
    <property type="entry name" value="DCN-prot"/>
</dbReference>
<sequence length="257" mass="29977">MNAKLKSGQREKLRTFIQIANCDEPVALKCLNNSDWNVERGLDIFYQTPSLQESSSGSDVRKLDAMFYQYANDKEDLKQAGVENKIGPNGMLRLLNDLNIDPSALEALVLAWKMNAETQCEFSLEEFKKGCQQMRVDSLEKLRNQAATWRNELKDTQKFKQLYQFAFNYAKSAATRFLEIDTAIAYWNLIFENRDARVPVWIQFLQEKETKGVSRDTWNLFFDFLIQTMDNYENYDAEGAWPVMIDEFVEYAKSKKN</sequence>
<evidence type="ECO:0000256" key="1">
    <source>
        <dbReference type="ARBA" id="ARBA00022786"/>
    </source>
</evidence>
<dbReference type="PANTHER" id="PTHR12281:SF32">
    <property type="entry name" value="DCN1-LIKE PROTEIN"/>
    <property type="match status" value="1"/>
</dbReference>
<proteinExistence type="predicted"/>
<dbReference type="Proteomes" id="UP000783686">
    <property type="component" value="Unassembled WGS sequence"/>
</dbReference>
<dbReference type="GO" id="GO:0045116">
    <property type="term" value="P:protein neddylation"/>
    <property type="evidence" value="ECO:0007669"/>
    <property type="project" value="TreeGrafter"/>
</dbReference>
<dbReference type="PROSITE" id="PS51229">
    <property type="entry name" value="DCUN1"/>
    <property type="match status" value="1"/>
</dbReference>
<dbReference type="GO" id="GO:2000436">
    <property type="term" value="P:positive regulation of protein neddylation"/>
    <property type="evidence" value="ECO:0007669"/>
    <property type="project" value="UniProtKB-ARBA"/>
</dbReference>
<dbReference type="Proteomes" id="UP000614601">
    <property type="component" value="Unassembled WGS sequence"/>
</dbReference>
<dbReference type="AlphaFoldDB" id="A0A811LI12"/>
<evidence type="ECO:0000259" key="3">
    <source>
        <dbReference type="PROSITE" id="PS51229"/>
    </source>
</evidence>
<dbReference type="SUPFAM" id="SSF46934">
    <property type="entry name" value="UBA-like"/>
    <property type="match status" value="1"/>
</dbReference>
<feature type="domain" description="DCUN1" evidence="3">
    <location>
        <begin position="58"/>
        <end position="253"/>
    </location>
</feature>
<comment type="function">
    <text evidence="2">Neddylation of cullins play an essential role in the regulation of SCF-type complexes activity.</text>
</comment>
<dbReference type="InterPro" id="IPR009060">
    <property type="entry name" value="UBA-like_sf"/>
</dbReference>
<dbReference type="Pfam" id="PF14555">
    <property type="entry name" value="UBA_4"/>
    <property type="match status" value="1"/>
</dbReference>
<gene>
    <name evidence="4" type="ORF">BOKJ2_LOCUS13273</name>
</gene>
<evidence type="ECO:0000313" key="5">
    <source>
        <dbReference type="Proteomes" id="UP000614601"/>
    </source>
</evidence>
<keyword evidence="1" id="KW-0833">Ubl conjugation pathway</keyword>
<dbReference type="OrthoDB" id="286637at2759"/>
<dbReference type="Gene3D" id="1.10.8.10">
    <property type="entry name" value="DNA helicase RuvA subunit, C-terminal domain"/>
    <property type="match status" value="1"/>
</dbReference>
<accession>A0A811LI12</accession>
<evidence type="ECO:0000313" key="4">
    <source>
        <dbReference type="EMBL" id="CAD5229214.1"/>
    </source>
</evidence>
<keyword evidence="5" id="KW-1185">Reference proteome</keyword>
<dbReference type="GO" id="GO:0097602">
    <property type="term" value="F:cullin family protein binding"/>
    <property type="evidence" value="ECO:0007669"/>
    <property type="project" value="TreeGrafter"/>
</dbReference>
<dbReference type="GO" id="GO:0005886">
    <property type="term" value="C:plasma membrane"/>
    <property type="evidence" value="ECO:0007669"/>
    <property type="project" value="UniProtKB-ARBA"/>
</dbReference>
<dbReference type="GO" id="GO:0032182">
    <property type="term" value="F:ubiquitin-like protein binding"/>
    <property type="evidence" value="ECO:0007669"/>
    <property type="project" value="TreeGrafter"/>
</dbReference>
<dbReference type="GO" id="GO:0000151">
    <property type="term" value="C:ubiquitin ligase complex"/>
    <property type="evidence" value="ECO:0007669"/>
    <property type="project" value="TreeGrafter"/>
</dbReference>
<name>A0A811LI12_9BILA</name>
<organism evidence="4 5">
    <name type="scientific">Bursaphelenchus okinawaensis</name>
    <dbReference type="NCBI Taxonomy" id="465554"/>
    <lineage>
        <taxon>Eukaryota</taxon>
        <taxon>Metazoa</taxon>
        <taxon>Ecdysozoa</taxon>
        <taxon>Nematoda</taxon>
        <taxon>Chromadorea</taxon>
        <taxon>Rhabditida</taxon>
        <taxon>Tylenchina</taxon>
        <taxon>Tylenchomorpha</taxon>
        <taxon>Aphelenchoidea</taxon>
        <taxon>Aphelenchoididae</taxon>
        <taxon>Bursaphelenchus</taxon>
    </lineage>
</organism>
<protein>
    <recommendedName>
        <fullName evidence="2">Defective in cullin neddylation protein</fullName>
    </recommendedName>
</protein>
<dbReference type="Pfam" id="PF03556">
    <property type="entry name" value="Cullin_binding"/>
    <property type="match status" value="1"/>
</dbReference>
<dbReference type="FunFam" id="1.10.238.200:FF:000003">
    <property type="entry name" value="DCN1-like protein 3"/>
    <property type="match status" value="1"/>
</dbReference>
<reference evidence="4" key="1">
    <citation type="submission" date="2020-09" db="EMBL/GenBank/DDBJ databases">
        <authorList>
            <person name="Kikuchi T."/>
        </authorList>
    </citation>
    <scope>NUCLEOTIDE SEQUENCE</scope>
    <source>
        <strain evidence="4">SH1</strain>
    </source>
</reference>
<dbReference type="InterPro" id="IPR005176">
    <property type="entry name" value="PONY_dom"/>
</dbReference>
<dbReference type="InterPro" id="IPR042460">
    <property type="entry name" value="DCN1-like_PONY"/>
</dbReference>
<comment type="caution">
    <text evidence="4">The sequence shown here is derived from an EMBL/GenBank/DDBJ whole genome shotgun (WGS) entry which is preliminary data.</text>
</comment>
<dbReference type="PANTHER" id="PTHR12281">
    <property type="entry name" value="RP42 RELATED"/>
    <property type="match status" value="1"/>
</dbReference>
<dbReference type="Gene3D" id="1.10.238.200">
    <property type="entry name" value="Cullin, PONY binding domain"/>
    <property type="match status" value="1"/>
</dbReference>
<dbReference type="GO" id="GO:0031624">
    <property type="term" value="F:ubiquitin conjugating enzyme binding"/>
    <property type="evidence" value="ECO:0007669"/>
    <property type="project" value="TreeGrafter"/>
</dbReference>
<dbReference type="EMBL" id="CAJFCW020000006">
    <property type="protein sequence ID" value="CAG9126028.1"/>
    <property type="molecule type" value="Genomic_DNA"/>
</dbReference>
<dbReference type="EMBL" id="CAJFDH010000006">
    <property type="protein sequence ID" value="CAD5229214.1"/>
    <property type="molecule type" value="Genomic_DNA"/>
</dbReference>
<dbReference type="Gene3D" id="1.10.238.10">
    <property type="entry name" value="EF-hand"/>
    <property type="match status" value="1"/>
</dbReference>